<sequence>MHLTKTITILLIFFSASYSGQKTRKELDSLFSKKIKVLFAEGKLDEALVLCKEIIFGYERLSDERGALKAYVYAANICSNLFRTKESLQYLDIAAEKNAVIKDEYLESRINAEYGRNYKNLGFNNLALKYYDKAISIAKKNNNRNSLEYFYGLQSVIYEEQKEINKLYESLTRAHKSKPTVYNSARMAKYFLSFRKNLDSAKFYLDLGEKMRSTKSFPVFQESILNRNWGRYFIETKDYSKAVSYLEKSLTISKQLNKPQDVKDTHKMLVKAYKLINDEQKSVQNLEKYTAITDSLLMERQKIQHLPIEKVIKEKEVSSEKSFNTLYFILFAIALLFAVIYFISRKKFSAKSLEKEMQISLKEEENLQLQQKVNEKFDDIIQLAKNNSPEFFTRFQEVYPHVISNLLKIHPRLRVSELTLSAYIYLGFNTKDIANYTFRTISTVRNRKHNLRTKLNIPAEESTELWFKNIGNNLY</sequence>
<dbReference type="Gene3D" id="1.25.40.10">
    <property type="entry name" value="Tetratricopeptide repeat domain"/>
    <property type="match status" value="2"/>
</dbReference>
<accession>A0A4U8WPI3</accession>
<feature type="domain" description="HTH luxR-type" evidence="7">
    <location>
        <begin position="427"/>
        <end position="454"/>
    </location>
</feature>
<dbReference type="SUPFAM" id="SSF48452">
    <property type="entry name" value="TPR-like"/>
    <property type="match status" value="1"/>
</dbReference>
<dbReference type="InterPro" id="IPR016032">
    <property type="entry name" value="Sig_transdc_resp-reg_C-effctor"/>
</dbReference>
<evidence type="ECO:0000256" key="2">
    <source>
        <dbReference type="ARBA" id="ARBA00022490"/>
    </source>
</evidence>
<dbReference type="GO" id="GO:0006355">
    <property type="term" value="P:regulation of DNA-templated transcription"/>
    <property type="evidence" value="ECO:0007669"/>
    <property type="project" value="InterPro"/>
</dbReference>
<proteinExistence type="inferred from homology"/>
<keyword evidence="6" id="KW-1133">Transmembrane helix</keyword>
<reference evidence="8 9" key="1">
    <citation type="submission" date="2019-02" db="EMBL/GenBank/DDBJ databases">
        <authorList>
            <consortium name="Pathogen Informatics"/>
        </authorList>
    </citation>
    <scope>NUCLEOTIDE SEQUENCE [LARGE SCALE GENOMIC DNA]</scope>
    <source>
        <strain evidence="8 9">3012STDY6944375</strain>
    </source>
</reference>
<evidence type="ECO:0000259" key="7">
    <source>
        <dbReference type="PROSITE" id="PS00622"/>
    </source>
</evidence>
<dbReference type="InterPro" id="IPR051476">
    <property type="entry name" value="Bac_ResReg_Asp_Phosphatase"/>
</dbReference>
<keyword evidence="2" id="KW-0963">Cytoplasm</keyword>
<dbReference type="PROSITE" id="PS00622">
    <property type="entry name" value="HTH_LUXR_1"/>
    <property type="match status" value="1"/>
</dbReference>
<organism evidence="8 9">
    <name type="scientific">Chryseobacterium taihuense</name>
    <dbReference type="NCBI Taxonomy" id="1141221"/>
    <lineage>
        <taxon>Bacteria</taxon>
        <taxon>Pseudomonadati</taxon>
        <taxon>Bacteroidota</taxon>
        <taxon>Flavobacteriia</taxon>
        <taxon>Flavobacteriales</taxon>
        <taxon>Weeksellaceae</taxon>
        <taxon>Chryseobacterium group</taxon>
        <taxon>Chryseobacterium</taxon>
    </lineage>
</organism>
<evidence type="ECO:0000256" key="5">
    <source>
        <dbReference type="ARBA" id="ARBA00038253"/>
    </source>
</evidence>
<evidence type="ECO:0000313" key="8">
    <source>
        <dbReference type="EMBL" id="VFB04329.1"/>
    </source>
</evidence>
<dbReference type="Proteomes" id="UP000290013">
    <property type="component" value="Chromosome"/>
</dbReference>
<dbReference type="InterPro" id="IPR011990">
    <property type="entry name" value="TPR-like_helical_dom_sf"/>
</dbReference>
<evidence type="ECO:0000313" key="9">
    <source>
        <dbReference type="Proteomes" id="UP000290013"/>
    </source>
</evidence>
<feature type="transmembrane region" description="Helical" evidence="6">
    <location>
        <begin position="325"/>
        <end position="343"/>
    </location>
</feature>
<dbReference type="GO" id="GO:0003677">
    <property type="term" value="F:DNA binding"/>
    <property type="evidence" value="ECO:0007669"/>
    <property type="project" value="InterPro"/>
</dbReference>
<dbReference type="AlphaFoldDB" id="A0A4U8WPI3"/>
<evidence type="ECO:0000256" key="1">
    <source>
        <dbReference type="ARBA" id="ARBA00004496"/>
    </source>
</evidence>
<name>A0A4U8WPI3_9FLAO</name>
<dbReference type="KEGG" id="ctai:NCTC12078_02352"/>
<keyword evidence="6" id="KW-0812">Transmembrane</keyword>
<keyword evidence="6" id="KW-0472">Membrane</keyword>
<comment type="subcellular location">
    <subcellularLocation>
        <location evidence="1">Cytoplasm</location>
    </subcellularLocation>
</comment>
<dbReference type="SUPFAM" id="SSF46894">
    <property type="entry name" value="C-terminal effector domain of the bipartite response regulators"/>
    <property type="match status" value="1"/>
</dbReference>
<gene>
    <name evidence="8" type="ORF">NCTC12078_02352</name>
</gene>
<comment type="similarity">
    <text evidence="5">Belongs to the Rap family.</text>
</comment>
<dbReference type="PANTHER" id="PTHR46630:SF1">
    <property type="entry name" value="TETRATRICOPEPTIDE REPEAT PROTEIN 29"/>
    <property type="match status" value="1"/>
</dbReference>
<dbReference type="RefSeq" id="WP_130914599.1">
    <property type="nucleotide sequence ID" value="NZ_LR215974.1"/>
</dbReference>
<keyword evidence="4" id="KW-0802">TPR repeat</keyword>
<protein>
    <submittedName>
        <fullName evidence="8">Tetratricopeptide repeat</fullName>
    </submittedName>
</protein>
<evidence type="ECO:0000256" key="3">
    <source>
        <dbReference type="ARBA" id="ARBA00022737"/>
    </source>
</evidence>
<keyword evidence="3" id="KW-0677">Repeat</keyword>
<dbReference type="GO" id="GO:0005737">
    <property type="term" value="C:cytoplasm"/>
    <property type="evidence" value="ECO:0007669"/>
    <property type="project" value="UniProtKB-SubCell"/>
</dbReference>
<dbReference type="InterPro" id="IPR000792">
    <property type="entry name" value="Tscrpt_reg_LuxR_C"/>
</dbReference>
<dbReference type="EMBL" id="LR215974">
    <property type="protein sequence ID" value="VFB04329.1"/>
    <property type="molecule type" value="Genomic_DNA"/>
</dbReference>
<evidence type="ECO:0000256" key="6">
    <source>
        <dbReference type="SAM" id="Phobius"/>
    </source>
</evidence>
<evidence type="ECO:0000256" key="4">
    <source>
        <dbReference type="ARBA" id="ARBA00022803"/>
    </source>
</evidence>
<dbReference type="PANTHER" id="PTHR46630">
    <property type="entry name" value="TETRATRICOPEPTIDE REPEAT PROTEIN 29"/>
    <property type="match status" value="1"/>
</dbReference>